<dbReference type="PANTHER" id="PTHR42711">
    <property type="entry name" value="ABC TRANSPORTER ATP-BINDING PROTEIN"/>
    <property type="match status" value="1"/>
</dbReference>
<dbReference type="InterPro" id="IPR017871">
    <property type="entry name" value="ABC_transporter-like_CS"/>
</dbReference>
<evidence type="ECO:0000256" key="4">
    <source>
        <dbReference type="ARBA" id="ARBA00022840"/>
    </source>
</evidence>
<dbReference type="Gene3D" id="3.40.50.300">
    <property type="entry name" value="P-loop containing nucleotide triphosphate hydrolases"/>
    <property type="match status" value="1"/>
</dbReference>
<dbReference type="InterPro" id="IPR003593">
    <property type="entry name" value="AAA+_ATPase"/>
</dbReference>
<dbReference type="InterPro" id="IPR027417">
    <property type="entry name" value="P-loop_NTPase"/>
</dbReference>
<keyword evidence="9" id="KW-1185">Reference proteome</keyword>
<accession>A0A231HDL8</accession>
<dbReference type="GO" id="GO:0016887">
    <property type="term" value="F:ATP hydrolysis activity"/>
    <property type="evidence" value="ECO:0007669"/>
    <property type="project" value="InterPro"/>
</dbReference>
<keyword evidence="4 8" id="KW-0067">ATP-binding</keyword>
<evidence type="ECO:0000259" key="7">
    <source>
        <dbReference type="PROSITE" id="PS50893"/>
    </source>
</evidence>
<gene>
    <name evidence="8" type="primary">natA</name>
    <name evidence="8" type="ORF">B7C42_00138</name>
</gene>
<evidence type="ECO:0000256" key="2">
    <source>
        <dbReference type="ARBA" id="ARBA00022448"/>
    </source>
</evidence>
<evidence type="ECO:0000256" key="3">
    <source>
        <dbReference type="ARBA" id="ARBA00022741"/>
    </source>
</evidence>
<dbReference type="Proteomes" id="UP000215506">
    <property type="component" value="Unassembled WGS sequence"/>
</dbReference>
<evidence type="ECO:0000313" key="8">
    <source>
        <dbReference type="EMBL" id="OXR47020.1"/>
    </source>
</evidence>
<evidence type="ECO:0000256" key="1">
    <source>
        <dbReference type="ARBA" id="ARBA00004202"/>
    </source>
</evidence>
<dbReference type="Pfam" id="PF00005">
    <property type="entry name" value="ABC_tran"/>
    <property type="match status" value="1"/>
</dbReference>
<comment type="subcellular location">
    <subcellularLocation>
        <location evidence="1">Cell membrane</location>
        <topology evidence="1">Peripheral membrane protein</topology>
    </subcellularLocation>
</comment>
<evidence type="ECO:0000256" key="5">
    <source>
        <dbReference type="ARBA" id="ARBA00023251"/>
    </source>
</evidence>
<dbReference type="GO" id="GO:0005886">
    <property type="term" value="C:plasma membrane"/>
    <property type="evidence" value="ECO:0007669"/>
    <property type="project" value="UniProtKB-SubCell"/>
</dbReference>
<organism evidence="8 9">
    <name type="scientific">Nocardia cerradoensis</name>
    <dbReference type="NCBI Taxonomy" id="85688"/>
    <lineage>
        <taxon>Bacteria</taxon>
        <taxon>Bacillati</taxon>
        <taxon>Actinomycetota</taxon>
        <taxon>Actinomycetes</taxon>
        <taxon>Mycobacteriales</taxon>
        <taxon>Nocardiaceae</taxon>
        <taxon>Nocardia</taxon>
    </lineage>
</organism>
<proteinExistence type="predicted"/>
<comment type="caution">
    <text evidence="8">The sequence shown here is derived from an EMBL/GenBank/DDBJ whole genome shotgun (WGS) entry which is preliminary data.</text>
</comment>
<dbReference type="SMART" id="SM00382">
    <property type="entry name" value="AAA"/>
    <property type="match status" value="1"/>
</dbReference>
<feature type="compositionally biased region" description="Low complexity" evidence="6">
    <location>
        <begin position="353"/>
        <end position="368"/>
    </location>
</feature>
<reference evidence="8 9" key="1">
    <citation type="submission" date="2017-07" db="EMBL/GenBank/DDBJ databases">
        <title>First draft Genome Sequence of Nocardia cerradoensis isolated from human infection.</title>
        <authorList>
            <person name="Carrasco G."/>
        </authorList>
    </citation>
    <scope>NUCLEOTIDE SEQUENCE [LARGE SCALE GENOMIC DNA]</scope>
    <source>
        <strain evidence="8 9">CNM20130759</strain>
    </source>
</reference>
<keyword evidence="2" id="KW-0813">Transport</keyword>
<dbReference type="InterPro" id="IPR050763">
    <property type="entry name" value="ABC_transporter_ATP-binding"/>
</dbReference>
<keyword evidence="3" id="KW-0547">Nucleotide-binding</keyword>
<feature type="domain" description="ABC transporter" evidence="7">
    <location>
        <begin position="4"/>
        <end position="250"/>
    </location>
</feature>
<protein>
    <submittedName>
        <fullName evidence="8">ABC transporter ATP-binding protein NatA</fullName>
    </submittedName>
</protein>
<dbReference type="RefSeq" id="WP_223273171.1">
    <property type="nucleotide sequence ID" value="NZ_JAAXOR010000003.1"/>
</dbReference>
<dbReference type="PROSITE" id="PS00211">
    <property type="entry name" value="ABC_TRANSPORTER_1"/>
    <property type="match status" value="1"/>
</dbReference>
<keyword evidence="5" id="KW-0046">Antibiotic resistance</keyword>
<dbReference type="PANTHER" id="PTHR42711:SF1">
    <property type="entry name" value="ABC-TRANSPORT PROTEIN, ATP-BINDING COMPONENT"/>
    <property type="match status" value="1"/>
</dbReference>
<feature type="region of interest" description="Disordered" evidence="6">
    <location>
        <begin position="336"/>
        <end position="389"/>
    </location>
</feature>
<dbReference type="GO" id="GO:0005524">
    <property type="term" value="F:ATP binding"/>
    <property type="evidence" value="ECO:0007669"/>
    <property type="project" value="UniProtKB-KW"/>
</dbReference>
<dbReference type="EMBL" id="NGAF01000001">
    <property type="protein sequence ID" value="OXR47020.1"/>
    <property type="molecule type" value="Genomic_DNA"/>
</dbReference>
<dbReference type="PROSITE" id="PS50893">
    <property type="entry name" value="ABC_TRANSPORTER_2"/>
    <property type="match status" value="1"/>
</dbReference>
<name>A0A231HDL8_9NOCA</name>
<sequence>MNTVEVSELTRQFVLRRNRRGRRGHVREVLTAVDSMSFRIESGSAVGYIGANGAGKSTTIKMLTGILVPTSGTVRTCGLDPVRRRRELAGRIGVVFGQRSQLWWDLPLRESFTILAAIHRLEPAAARRRTDELVEQLEMGHTLDTPVRQLSLGQRMRAEIAAALLHRPELLILDEPTIGLDVLSKQRLREFLRRERAESGTTLLLTTHDMGDIERLCERVLVVDHGRLAYDGTLPGLARTVGARRVLVVDLARPSDDLTGLAGATLLAAEADGMRQRLAFDPEITTAAQLLAGISSRVEVRDLSIEEPDIEDVVRRIYSAGDGTAPALSGAGAVARGTIPGGEPESAAERPGEQGVQNAAQGGAAGVEDAAQRGATGVDDDRNHASTSL</sequence>
<dbReference type="InterPro" id="IPR003439">
    <property type="entry name" value="ABC_transporter-like_ATP-bd"/>
</dbReference>
<dbReference type="SUPFAM" id="SSF52540">
    <property type="entry name" value="P-loop containing nucleoside triphosphate hydrolases"/>
    <property type="match status" value="1"/>
</dbReference>
<feature type="compositionally biased region" description="Basic and acidic residues" evidence="6">
    <location>
        <begin position="379"/>
        <end position="389"/>
    </location>
</feature>
<dbReference type="GO" id="GO:0046677">
    <property type="term" value="P:response to antibiotic"/>
    <property type="evidence" value="ECO:0007669"/>
    <property type="project" value="UniProtKB-KW"/>
</dbReference>
<evidence type="ECO:0000256" key="6">
    <source>
        <dbReference type="SAM" id="MobiDB-lite"/>
    </source>
</evidence>
<evidence type="ECO:0000313" key="9">
    <source>
        <dbReference type="Proteomes" id="UP000215506"/>
    </source>
</evidence>
<dbReference type="AlphaFoldDB" id="A0A231HDL8"/>